<dbReference type="InterPro" id="IPR013210">
    <property type="entry name" value="LRR_N_plant-typ"/>
</dbReference>
<reference evidence="17" key="3">
    <citation type="submission" date="2015-04" db="UniProtKB">
        <authorList>
            <consortium name="EnsemblPlants"/>
        </authorList>
    </citation>
    <scope>IDENTIFICATION</scope>
    <source>
        <strain evidence="17">cv. Jemalong A17</strain>
    </source>
</reference>
<dbReference type="InterPro" id="IPR046956">
    <property type="entry name" value="RLP23-like"/>
</dbReference>
<dbReference type="Pfam" id="PF00560">
    <property type="entry name" value="LRR_1"/>
    <property type="match status" value="4"/>
</dbReference>
<keyword evidence="5 12" id="KW-0812">Transmembrane</keyword>
<dbReference type="AlphaFoldDB" id="A0A072UW06"/>
<evidence type="ECO:0000256" key="10">
    <source>
        <dbReference type="ARBA" id="ARBA00023170"/>
    </source>
</evidence>
<evidence type="ECO:0000256" key="2">
    <source>
        <dbReference type="ARBA" id="ARBA00009592"/>
    </source>
</evidence>
<sequence length="817" mass="92643">MTIFTTQISLLLLILLSITTFHKTVCSNHTLVRCNEKDRETLLTFKEGINDSFGMISSWSIEKDCCSWEGVYCDNITSRVTEIDLKGHTFHESVKLLKGEMNLYILELEFLSYLDLSFNEFDVIRIPSIQHNFTHSSNLLFLDLSFNYSPTLHMDNLQWLSSLSSLKYLNLGGVFGVDLHKVTNWFEVVTSLPSLLELQLSRCNLNNFPSVEFLNLSSIVSLDLSSNNFTFHLPDGFFNLTKDITYLDLAMNNIYGEIPSSLLNLPNLRQLDLSSNMLSGFIPLTLGNLSSLNLLSIGSNNFSGEISKLTFSKLSSLDSLDLSNSNFVFQFDLDWVPPFQLSYLSLSNTNQGPNFPSWIYTQKSLFDLRLWSSGILLVDRNKFTNLIERIRGVLFLSNNSISEDISNLTLSCSLLHLDHNNFTGGLPNISPMTNHVDVSFNSFSGSIPHSWKNLSELKELNLWSNRLSGEVLAHLSASNQLQFLNLGENEFSGTIPIKMSQNLYLVILRANKFEGTIPQQLFNLSYLFHLDLAHNKLSGSFPHCIYNLTNMVTFHFYSYYVNTIELFTKGQEYVYDVKPDRRTIDLSSNSLSGELPLELFHLVQVQTLNLSHNNFVGTIPKDIGCMKNMESLDLSSNKFYGEIPQTMSILTFLGYLNLSYNNFDGKIPIGTQLQSFNASSYIGNPKLCGAPLNNCTAEEESKNATQSTRNEDSESIRESLYLGMGVGFAVGFWGICGSLFLIRKWRHAYFQFINRVGDKLYVTLIVKLNRKDVAKSITQFCDPNKGDLQELNQTEDYVDSQLSCDNDEREPPLSFFY</sequence>
<evidence type="ECO:0000256" key="11">
    <source>
        <dbReference type="ARBA" id="ARBA00023180"/>
    </source>
</evidence>
<keyword evidence="10 16" id="KW-0675">Receptor</keyword>
<accession>A0A072UW06</accession>
<dbReference type="Gene3D" id="3.80.10.10">
    <property type="entry name" value="Ribonuclease Inhibitor"/>
    <property type="match status" value="2"/>
</dbReference>
<evidence type="ECO:0000256" key="9">
    <source>
        <dbReference type="ARBA" id="ARBA00023136"/>
    </source>
</evidence>
<evidence type="ECO:0000256" key="7">
    <source>
        <dbReference type="ARBA" id="ARBA00022737"/>
    </source>
</evidence>
<comment type="similarity">
    <text evidence="2">Belongs to the RLP family.</text>
</comment>
<feature type="domain" description="Leucine-rich repeat-containing N-terminal plant-type" evidence="14">
    <location>
        <begin position="36"/>
        <end position="74"/>
    </location>
</feature>
<dbReference type="Proteomes" id="UP000002051">
    <property type="component" value="Chromosome 3"/>
</dbReference>
<proteinExistence type="inferred from homology"/>
<dbReference type="EMBL" id="CM001219">
    <property type="protein sequence ID" value="KEH33782.1"/>
    <property type="molecule type" value="Genomic_DNA"/>
</dbReference>
<evidence type="ECO:0000256" key="4">
    <source>
        <dbReference type="ARBA" id="ARBA00022614"/>
    </source>
</evidence>
<dbReference type="FunFam" id="3.80.10.10:FF:000383">
    <property type="entry name" value="Leucine-rich repeat receptor protein kinase EMS1"/>
    <property type="match status" value="1"/>
</dbReference>
<dbReference type="InterPro" id="IPR032675">
    <property type="entry name" value="LRR_dom_sf"/>
</dbReference>
<evidence type="ECO:0000313" key="16">
    <source>
        <dbReference type="EMBL" id="KEH33782.1"/>
    </source>
</evidence>
<dbReference type="SUPFAM" id="SSF52058">
    <property type="entry name" value="L domain-like"/>
    <property type="match status" value="2"/>
</dbReference>
<reference evidence="16 18" key="2">
    <citation type="journal article" date="2014" name="BMC Genomics">
        <title>An improved genome release (version Mt4.0) for the model legume Medicago truncatula.</title>
        <authorList>
            <person name="Tang H."/>
            <person name="Krishnakumar V."/>
            <person name="Bidwell S."/>
            <person name="Rosen B."/>
            <person name="Chan A."/>
            <person name="Zhou S."/>
            <person name="Gentzbittel L."/>
            <person name="Childs K.L."/>
            <person name="Yandell M."/>
            <person name="Gundlach H."/>
            <person name="Mayer K.F."/>
            <person name="Schwartz D.C."/>
            <person name="Town C.D."/>
        </authorList>
    </citation>
    <scope>GENOME REANNOTATION</scope>
    <source>
        <strain evidence="16">A17</strain>
        <strain evidence="17 18">cv. Jemalong A17</strain>
    </source>
</reference>
<protein>
    <submittedName>
        <fullName evidence="16">Receptor-like protein</fullName>
    </submittedName>
</protein>
<feature type="signal peptide" evidence="13">
    <location>
        <begin position="1"/>
        <end position="26"/>
    </location>
</feature>
<keyword evidence="18" id="KW-1185">Reference proteome</keyword>
<gene>
    <name evidence="16" type="ordered locus">MTR_3g452760</name>
</gene>
<evidence type="ECO:0000313" key="18">
    <source>
        <dbReference type="Proteomes" id="UP000002051"/>
    </source>
</evidence>
<evidence type="ECO:0000256" key="1">
    <source>
        <dbReference type="ARBA" id="ARBA00004251"/>
    </source>
</evidence>
<dbReference type="SMART" id="SM00369">
    <property type="entry name" value="LRR_TYP"/>
    <property type="match status" value="6"/>
</dbReference>
<evidence type="ECO:0000256" key="8">
    <source>
        <dbReference type="ARBA" id="ARBA00022989"/>
    </source>
</evidence>
<keyword evidence="11" id="KW-0325">Glycoprotein</keyword>
<dbReference type="InterPro" id="IPR055414">
    <property type="entry name" value="LRR_R13L4/SHOC2-like"/>
</dbReference>
<dbReference type="PANTHER" id="PTHR48063:SF52">
    <property type="entry name" value="LRR RECEPTOR-LIKE KINASE FAMILY PROTEIN"/>
    <property type="match status" value="1"/>
</dbReference>
<dbReference type="HOGENOM" id="CLU_000288_18_3_1"/>
<keyword evidence="8 12" id="KW-1133">Transmembrane helix</keyword>
<keyword evidence="3" id="KW-1003">Cell membrane</keyword>
<dbReference type="EnsemblPlants" id="KEH33782">
    <property type="protein sequence ID" value="KEH33782"/>
    <property type="gene ID" value="MTR_3g452760"/>
</dbReference>
<dbReference type="Pfam" id="PF08263">
    <property type="entry name" value="LRRNT_2"/>
    <property type="match status" value="1"/>
</dbReference>
<evidence type="ECO:0000256" key="13">
    <source>
        <dbReference type="SAM" id="SignalP"/>
    </source>
</evidence>
<evidence type="ECO:0000256" key="6">
    <source>
        <dbReference type="ARBA" id="ARBA00022729"/>
    </source>
</evidence>
<name>A0A072UW06_MEDTR</name>
<organism evidence="16 18">
    <name type="scientific">Medicago truncatula</name>
    <name type="common">Barrel medic</name>
    <name type="synonym">Medicago tribuloides</name>
    <dbReference type="NCBI Taxonomy" id="3880"/>
    <lineage>
        <taxon>Eukaryota</taxon>
        <taxon>Viridiplantae</taxon>
        <taxon>Streptophyta</taxon>
        <taxon>Embryophyta</taxon>
        <taxon>Tracheophyta</taxon>
        <taxon>Spermatophyta</taxon>
        <taxon>Magnoliopsida</taxon>
        <taxon>eudicotyledons</taxon>
        <taxon>Gunneridae</taxon>
        <taxon>Pentapetalae</taxon>
        <taxon>rosids</taxon>
        <taxon>fabids</taxon>
        <taxon>Fabales</taxon>
        <taxon>Fabaceae</taxon>
        <taxon>Papilionoideae</taxon>
        <taxon>50 kb inversion clade</taxon>
        <taxon>NPAAA clade</taxon>
        <taxon>Hologalegina</taxon>
        <taxon>IRL clade</taxon>
        <taxon>Trifolieae</taxon>
        <taxon>Medicago</taxon>
    </lineage>
</organism>
<feature type="chain" id="PRO_5014500023" evidence="13">
    <location>
        <begin position="27"/>
        <end position="817"/>
    </location>
</feature>
<feature type="domain" description="Disease resistance R13L4/SHOC-2-like LRR" evidence="15">
    <location>
        <begin position="155"/>
        <end position="368"/>
    </location>
</feature>
<keyword evidence="6 13" id="KW-0732">Signal</keyword>
<keyword evidence="7" id="KW-0677">Repeat</keyword>
<evidence type="ECO:0000256" key="12">
    <source>
        <dbReference type="SAM" id="Phobius"/>
    </source>
</evidence>
<evidence type="ECO:0000256" key="3">
    <source>
        <dbReference type="ARBA" id="ARBA00022475"/>
    </source>
</evidence>
<comment type="subcellular location">
    <subcellularLocation>
        <location evidence="1">Cell membrane</location>
        <topology evidence="1">Single-pass type I membrane protein</topology>
    </subcellularLocation>
</comment>
<keyword evidence="4" id="KW-0433">Leucine-rich repeat</keyword>
<keyword evidence="9 12" id="KW-0472">Membrane</keyword>
<dbReference type="FunFam" id="3.80.10.10:FF:000095">
    <property type="entry name" value="LRR receptor-like serine/threonine-protein kinase GSO1"/>
    <property type="match status" value="1"/>
</dbReference>
<evidence type="ECO:0000259" key="14">
    <source>
        <dbReference type="Pfam" id="PF08263"/>
    </source>
</evidence>
<feature type="transmembrane region" description="Helical" evidence="12">
    <location>
        <begin position="720"/>
        <end position="742"/>
    </location>
</feature>
<evidence type="ECO:0000259" key="15">
    <source>
        <dbReference type="Pfam" id="PF23598"/>
    </source>
</evidence>
<evidence type="ECO:0000313" key="17">
    <source>
        <dbReference type="EnsemblPlants" id="KEH33782"/>
    </source>
</evidence>
<evidence type="ECO:0000256" key="5">
    <source>
        <dbReference type="ARBA" id="ARBA00022692"/>
    </source>
</evidence>
<reference evidence="16 18" key="1">
    <citation type="journal article" date="2011" name="Nature">
        <title>The Medicago genome provides insight into the evolution of rhizobial symbioses.</title>
        <authorList>
            <person name="Young N.D."/>
            <person name="Debelle F."/>
            <person name="Oldroyd G.E."/>
            <person name="Geurts R."/>
            <person name="Cannon S.B."/>
            <person name="Udvardi M.K."/>
            <person name="Benedito V.A."/>
            <person name="Mayer K.F."/>
            <person name="Gouzy J."/>
            <person name="Schoof H."/>
            <person name="Van de Peer Y."/>
            <person name="Proost S."/>
            <person name="Cook D.R."/>
            <person name="Meyers B.C."/>
            <person name="Spannagl M."/>
            <person name="Cheung F."/>
            <person name="De Mita S."/>
            <person name="Krishnakumar V."/>
            <person name="Gundlach H."/>
            <person name="Zhou S."/>
            <person name="Mudge J."/>
            <person name="Bharti A.K."/>
            <person name="Murray J.D."/>
            <person name="Naoumkina M.A."/>
            <person name="Rosen B."/>
            <person name="Silverstein K.A."/>
            <person name="Tang H."/>
            <person name="Rombauts S."/>
            <person name="Zhao P.X."/>
            <person name="Zhou P."/>
            <person name="Barbe V."/>
            <person name="Bardou P."/>
            <person name="Bechner M."/>
            <person name="Bellec A."/>
            <person name="Berger A."/>
            <person name="Berges H."/>
            <person name="Bidwell S."/>
            <person name="Bisseling T."/>
            <person name="Choisne N."/>
            <person name="Couloux A."/>
            <person name="Denny R."/>
            <person name="Deshpande S."/>
            <person name="Dai X."/>
            <person name="Doyle J.J."/>
            <person name="Dudez A.M."/>
            <person name="Farmer A.D."/>
            <person name="Fouteau S."/>
            <person name="Franken C."/>
            <person name="Gibelin C."/>
            <person name="Gish J."/>
            <person name="Goldstein S."/>
            <person name="Gonzalez A.J."/>
            <person name="Green P.J."/>
            <person name="Hallab A."/>
            <person name="Hartog M."/>
            <person name="Hua A."/>
            <person name="Humphray S.J."/>
            <person name="Jeong D.H."/>
            <person name="Jing Y."/>
            <person name="Jocker A."/>
            <person name="Kenton S.M."/>
            <person name="Kim D.J."/>
            <person name="Klee K."/>
            <person name="Lai H."/>
            <person name="Lang C."/>
            <person name="Lin S."/>
            <person name="Macmil S.L."/>
            <person name="Magdelenat G."/>
            <person name="Matthews L."/>
            <person name="McCorrison J."/>
            <person name="Monaghan E.L."/>
            <person name="Mun J.H."/>
            <person name="Najar F.Z."/>
            <person name="Nicholson C."/>
            <person name="Noirot C."/>
            <person name="O'Bleness M."/>
            <person name="Paule C.R."/>
            <person name="Poulain J."/>
            <person name="Prion F."/>
            <person name="Qin B."/>
            <person name="Qu C."/>
            <person name="Retzel E.F."/>
            <person name="Riddle C."/>
            <person name="Sallet E."/>
            <person name="Samain S."/>
            <person name="Samson N."/>
            <person name="Sanders I."/>
            <person name="Saurat O."/>
            <person name="Scarpelli C."/>
            <person name="Schiex T."/>
            <person name="Segurens B."/>
            <person name="Severin A.J."/>
            <person name="Sherrier D.J."/>
            <person name="Shi R."/>
            <person name="Sims S."/>
            <person name="Singer S.R."/>
            <person name="Sinharoy S."/>
            <person name="Sterck L."/>
            <person name="Viollet A."/>
            <person name="Wang B.B."/>
            <person name="Wang K."/>
            <person name="Wang M."/>
            <person name="Wang X."/>
            <person name="Warfsmann J."/>
            <person name="Weissenbach J."/>
            <person name="White D.D."/>
            <person name="White J.D."/>
            <person name="Wiley G.B."/>
            <person name="Wincker P."/>
            <person name="Xing Y."/>
            <person name="Yang L."/>
            <person name="Yao Z."/>
            <person name="Ying F."/>
            <person name="Zhai J."/>
            <person name="Zhou L."/>
            <person name="Zuber A."/>
            <person name="Denarie J."/>
            <person name="Dixon R.A."/>
            <person name="May G.D."/>
            <person name="Schwartz D.C."/>
            <person name="Rogers J."/>
            <person name="Quetier F."/>
            <person name="Town C.D."/>
            <person name="Roe B.A."/>
        </authorList>
    </citation>
    <scope>NUCLEOTIDE SEQUENCE [LARGE SCALE GENOMIC DNA]</scope>
    <source>
        <strain evidence="16">A17</strain>
        <strain evidence="17 18">cv. Jemalong A17</strain>
    </source>
</reference>
<dbReference type="Pfam" id="PF23598">
    <property type="entry name" value="LRR_14"/>
    <property type="match status" value="1"/>
</dbReference>
<dbReference type="InterPro" id="IPR003591">
    <property type="entry name" value="Leu-rich_rpt_typical-subtyp"/>
</dbReference>
<dbReference type="PANTHER" id="PTHR48063">
    <property type="entry name" value="LRR RECEPTOR-LIKE KINASE"/>
    <property type="match status" value="1"/>
</dbReference>
<dbReference type="InterPro" id="IPR001611">
    <property type="entry name" value="Leu-rich_rpt"/>
</dbReference>
<dbReference type="GO" id="GO:0005886">
    <property type="term" value="C:plasma membrane"/>
    <property type="evidence" value="ECO:0007669"/>
    <property type="project" value="UniProtKB-SubCell"/>
</dbReference>